<dbReference type="Proteomes" id="UP000215059">
    <property type="component" value="Unassembled WGS sequence"/>
</dbReference>
<organism evidence="2 3">
    <name type="scientific">Fictibacillus aquaticus</name>
    <dbReference type="NCBI Taxonomy" id="2021314"/>
    <lineage>
        <taxon>Bacteria</taxon>
        <taxon>Bacillati</taxon>
        <taxon>Bacillota</taxon>
        <taxon>Bacilli</taxon>
        <taxon>Bacillales</taxon>
        <taxon>Fictibacillaceae</taxon>
        <taxon>Fictibacillus</taxon>
    </lineage>
</organism>
<dbReference type="RefSeq" id="WP_094252350.1">
    <property type="nucleotide sequence ID" value="NZ_JBHLXL010000001.1"/>
</dbReference>
<evidence type="ECO:0000259" key="1">
    <source>
        <dbReference type="Pfam" id="PF07969"/>
    </source>
</evidence>
<dbReference type="AlphaFoldDB" id="A0A235FAI6"/>
<keyword evidence="3" id="KW-1185">Reference proteome</keyword>
<accession>A0A235FAI6</accession>
<comment type="caution">
    <text evidence="2">The sequence shown here is derived from an EMBL/GenBank/DDBJ whole genome shotgun (WGS) entry which is preliminary data.</text>
</comment>
<dbReference type="InterPro" id="IPR011059">
    <property type="entry name" value="Metal-dep_hydrolase_composite"/>
</dbReference>
<dbReference type="CDD" id="cd01300">
    <property type="entry name" value="YtcJ_like"/>
    <property type="match status" value="1"/>
</dbReference>
<name>A0A235FAI6_9BACL</name>
<keyword evidence="2" id="KW-0378">Hydrolase</keyword>
<dbReference type="Gene3D" id="2.30.40.10">
    <property type="entry name" value="Urease, subunit C, domain 1"/>
    <property type="match status" value="1"/>
</dbReference>
<dbReference type="EMBL" id="NOII01000002">
    <property type="protein sequence ID" value="OYD58209.1"/>
    <property type="molecule type" value="Genomic_DNA"/>
</dbReference>
<evidence type="ECO:0000313" key="3">
    <source>
        <dbReference type="Proteomes" id="UP000215059"/>
    </source>
</evidence>
<protein>
    <submittedName>
        <fullName evidence="2">Amidohydrolase</fullName>
    </submittedName>
</protein>
<dbReference type="PANTHER" id="PTHR22642">
    <property type="entry name" value="IMIDAZOLONEPROPIONASE"/>
    <property type="match status" value="1"/>
</dbReference>
<feature type="domain" description="Amidohydrolase 3" evidence="1">
    <location>
        <begin position="50"/>
        <end position="525"/>
    </location>
</feature>
<dbReference type="InterPro" id="IPR013108">
    <property type="entry name" value="Amidohydro_3"/>
</dbReference>
<dbReference type="OrthoDB" id="9767366at2"/>
<dbReference type="SUPFAM" id="SSF51556">
    <property type="entry name" value="Metallo-dependent hydrolases"/>
    <property type="match status" value="1"/>
</dbReference>
<dbReference type="Pfam" id="PF07969">
    <property type="entry name" value="Amidohydro_3"/>
    <property type="match status" value="1"/>
</dbReference>
<dbReference type="PANTHER" id="PTHR22642:SF2">
    <property type="entry name" value="PROTEIN LONG AFTER FAR-RED 3"/>
    <property type="match status" value="1"/>
</dbReference>
<dbReference type="InterPro" id="IPR032466">
    <property type="entry name" value="Metal_Hydrolase"/>
</dbReference>
<dbReference type="InterPro" id="IPR033932">
    <property type="entry name" value="YtcJ-like"/>
</dbReference>
<dbReference type="SUPFAM" id="SSF51338">
    <property type="entry name" value="Composite domain of metallo-dependent hydrolases"/>
    <property type="match status" value="1"/>
</dbReference>
<dbReference type="Gene3D" id="3.20.20.140">
    <property type="entry name" value="Metal-dependent hydrolases"/>
    <property type="match status" value="1"/>
</dbReference>
<dbReference type="GO" id="GO:0016810">
    <property type="term" value="F:hydrolase activity, acting on carbon-nitrogen (but not peptide) bonds"/>
    <property type="evidence" value="ECO:0007669"/>
    <property type="project" value="InterPro"/>
</dbReference>
<sequence>MGTLYINASIYTMRDEYETVEAVFCRDGKIEAAGFETSIREEFQEFITTVIDLKGGMMIPGLTDSHLHLIGHGEKLIRLDLSALTSAEDLLEVLKLKASLLEENEWLIGDGWNENNFPDVRIVSREELDRISGGRPVFISRVCRHAFLANSKALSLAGITKDTEDPAGGIIHRDERGEPTGLLMDSAADLVKKVIPQAEQHYLNRALEASVKDLLSKGIVGAHSEDLSYYGGFRFAEEAFKNVLGRKGIPFKAHLLVHHLALEEVLECEPFTSPYVEYGALKIFSDGAFGGRTALLSEPYSDDPETNGVCIHSAGQLAELVQLARKHRMAAAVHTIGDKSLEMVIDAFEKTPPPIGKKDRIIHAGLVREDLVARMKELPVIIDIQPGFVSSDFPWLIERLGEDRVRYAFAFRTLLDHNIICAGGSDAPIEPANPLLGLYAAVHRRKPGETHEGYVPAQKLTMYEAIQLYTTGSAAAIGKENSQGIIAPGYCADFTVFGRDLFKTAPEEILQTKVLYTIVDGQTAYSSQEVRVI</sequence>
<dbReference type="Gene3D" id="3.10.310.70">
    <property type="match status" value="1"/>
</dbReference>
<proteinExistence type="predicted"/>
<evidence type="ECO:0000313" key="2">
    <source>
        <dbReference type="EMBL" id="OYD58209.1"/>
    </source>
</evidence>
<reference evidence="2 3" key="1">
    <citation type="submission" date="2017-07" db="EMBL/GenBank/DDBJ databases">
        <title>Fictibacillus sp. nov. GDSW-R2A3 Genome sequencing and assembly.</title>
        <authorList>
            <person name="Mayilraj S."/>
        </authorList>
    </citation>
    <scope>NUCLEOTIDE SEQUENCE [LARGE SCALE GENOMIC DNA]</scope>
    <source>
        <strain evidence="2 3">GDSW-R2A3</strain>
    </source>
</reference>
<gene>
    <name evidence="2" type="ORF">CGZ90_10030</name>
</gene>